<proteinExistence type="predicted"/>
<dbReference type="RefSeq" id="WP_058496355.1">
    <property type="nucleotide sequence ID" value="NZ_CAAAIU010000001.1"/>
</dbReference>
<protein>
    <submittedName>
        <fullName evidence="1">Uncharacterized protein</fullName>
    </submittedName>
</protein>
<dbReference type="EMBL" id="LNXY01000027">
    <property type="protein sequence ID" value="KTC85745.1"/>
    <property type="molecule type" value="Genomic_DNA"/>
</dbReference>
<dbReference type="Proteomes" id="UP000054736">
    <property type="component" value="Unassembled WGS sequence"/>
</dbReference>
<dbReference type="PATRIC" id="fig|1212489.4.peg.2188"/>
<gene>
    <name evidence="1" type="ORF">Ldro_2070</name>
</gene>
<name>A0A0W0SR63_9GAMM</name>
<comment type="caution">
    <text evidence="1">The sequence shown here is derived from an EMBL/GenBank/DDBJ whole genome shotgun (WGS) entry which is preliminary data.</text>
</comment>
<dbReference type="AlphaFoldDB" id="A0A0W0SR63"/>
<sequence length="61" mass="6479">MIILNDPNGRILEKVDNHEINEDGSFDIADDITAIAENAFYDLPAGQISIGSSAFSGVGNL</sequence>
<keyword evidence="2" id="KW-1185">Reference proteome</keyword>
<accession>A0A0W0SR63</accession>
<evidence type="ECO:0000313" key="1">
    <source>
        <dbReference type="EMBL" id="KTC85745.1"/>
    </source>
</evidence>
<evidence type="ECO:0000313" key="2">
    <source>
        <dbReference type="Proteomes" id="UP000054736"/>
    </source>
</evidence>
<reference evidence="1 2" key="1">
    <citation type="submission" date="2015-11" db="EMBL/GenBank/DDBJ databases">
        <title>Genomic analysis of 38 Legionella species identifies large and diverse effector repertoires.</title>
        <authorList>
            <person name="Burstein D."/>
            <person name="Amaro F."/>
            <person name="Zusman T."/>
            <person name="Lifshitz Z."/>
            <person name="Cohen O."/>
            <person name="Gilbert J.A."/>
            <person name="Pupko T."/>
            <person name="Shuman H.A."/>
            <person name="Segal G."/>
        </authorList>
    </citation>
    <scope>NUCLEOTIDE SEQUENCE [LARGE SCALE GENOMIC DNA]</scope>
    <source>
        <strain evidence="1 2">ATCC 700990</strain>
    </source>
</reference>
<organism evidence="1 2">
    <name type="scientific">Legionella drozanskii LLAP-1</name>
    <dbReference type="NCBI Taxonomy" id="1212489"/>
    <lineage>
        <taxon>Bacteria</taxon>
        <taxon>Pseudomonadati</taxon>
        <taxon>Pseudomonadota</taxon>
        <taxon>Gammaproteobacteria</taxon>
        <taxon>Legionellales</taxon>
        <taxon>Legionellaceae</taxon>
        <taxon>Legionella</taxon>
    </lineage>
</organism>